<accession>A0A0C9N2Z5</accession>
<evidence type="ECO:0000256" key="2">
    <source>
        <dbReference type="ARBA" id="ARBA00023242"/>
    </source>
</evidence>
<evidence type="ECO:0000259" key="4">
    <source>
        <dbReference type="PROSITE" id="PS00036"/>
    </source>
</evidence>
<name>A0A0C9N2Z5_9FUNG</name>
<feature type="region of interest" description="Disordered" evidence="3">
    <location>
        <begin position="400"/>
        <end position="422"/>
    </location>
</feature>
<dbReference type="GO" id="GO:0090575">
    <property type="term" value="C:RNA polymerase II transcription regulator complex"/>
    <property type="evidence" value="ECO:0007669"/>
    <property type="project" value="TreeGrafter"/>
</dbReference>
<organism evidence="5">
    <name type="scientific">Mucor ambiguus</name>
    <dbReference type="NCBI Taxonomy" id="91626"/>
    <lineage>
        <taxon>Eukaryota</taxon>
        <taxon>Fungi</taxon>
        <taxon>Fungi incertae sedis</taxon>
        <taxon>Mucoromycota</taxon>
        <taxon>Mucoromycotina</taxon>
        <taxon>Mucoromycetes</taxon>
        <taxon>Mucorales</taxon>
        <taxon>Mucorineae</taxon>
        <taxon>Mucoraceae</taxon>
        <taxon>Mucor</taxon>
    </lineage>
</organism>
<protein>
    <recommendedName>
        <fullName evidence="4">BZIP domain-containing protein</fullName>
    </recommendedName>
</protein>
<dbReference type="Proteomes" id="UP000053815">
    <property type="component" value="Unassembled WGS sequence"/>
</dbReference>
<dbReference type="InterPro" id="IPR004827">
    <property type="entry name" value="bZIP"/>
</dbReference>
<feature type="region of interest" description="Disordered" evidence="3">
    <location>
        <begin position="81"/>
        <end position="127"/>
    </location>
</feature>
<feature type="region of interest" description="Disordered" evidence="3">
    <location>
        <begin position="13"/>
        <end position="49"/>
    </location>
</feature>
<feature type="compositionally biased region" description="Acidic residues" evidence="3">
    <location>
        <begin position="115"/>
        <end position="125"/>
    </location>
</feature>
<dbReference type="OrthoDB" id="2593073at2759"/>
<evidence type="ECO:0000313" key="6">
    <source>
        <dbReference type="Proteomes" id="UP000053815"/>
    </source>
</evidence>
<proteinExistence type="predicted"/>
<keyword evidence="2" id="KW-0539">Nucleus</keyword>
<reference evidence="5" key="1">
    <citation type="submission" date="2014-09" db="EMBL/GenBank/DDBJ databases">
        <title>Draft genome sequence of an oleaginous Mucoromycotina fungus Mucor ambiguus NBRC6742.</title>
        <authorList>
            <person name="Takeda I."/>
            <person name="Yamane N."/>
            <person name="Morita T."/>
            <person name="Tamano K."/>
            <person name="Machida M."/>
            <person name="Baker S."/>
            <person name="Koike H."/>
        </authorList>
    </citation>
    <scope>NUCLEOTIDE SEQUENCE</scope>
    <source>
        <strain evidence="5">NBRC 6742</strain>
    </source>
</reference>
<dbReference type="InterPro" id="IPR046347">
    <property type="entry name" value="bZIP_sf"/>
</dbReference>
<dbReference type="GO" id="GO:0000976">
    <property type="term" value="F:transcription cis-regulatory region binding"/>
    <property type="evidence" value="ECO:0007669"/>
    <property type="project" value="InterPro"/>
</dbReference>
<keyword evidence="6" id="KW-1185">Reference proteome</keyword>
<dbReference type="PANTHER" id="PTHR40621">
    <property type="entry name" value="TRANSCRIPTION FACTOR KAPC-RELATED"/>
    <property type="match status" value="1"/>
</dbReference>
<feature type="compositionally biased region" description="Low complexity" evidence="3">
    <location>
        <begin position="400"/>
        <end position="412"/>
    </location>
</feature>
<dbReference type="CDD" id="cd14688">
    <property type="entry name" value="bZIP_YAP"/>
    <property type="match status" value="1"/>
</dbReference>
<comment type="subcellular location">
    <subcellularLocation>
        <location evidence="1">Nucleus</location>
    </subcellularLocation>
</comment>
<feature type="compositionally biased region" description="Basic and acidic residues" evidence="3">
    <location>
        <begin position="88"/>
        <end position="104"/>
    </location>
</feature>
<dbReference type="PANTHER" id="PTHR40621:SF6">
    <property type="entry name" value="AP-1-LIKE TRANSCRIPTION FACTOR YAP1-RELATED"/>
    <property type="match status" value="1"/>
</dbReference>
<dbReference type="InterPro" id="IPR050936">
    <property type="entry name" value="AP-1-like"/>
</dbReference>
<dbReference type="Gene3D" id="1.20.5.170">
    <property type="match status" value="1"/>
</dbReference>
<dbReference type="AlphaFoldDB" id="A0A0C9N2Z5"/>
<evidence type="ECO:0000313" key="5">
    <source>
        <dbReference type="EMBL" id="GAN10402.1"/>
    </source>
</evidence>
<gene>
    <name evidence="5" type="ORF">MAM1_0351d09943</name>
</gene>
<dbReference type="SUPFAM" id="SSF57959">
    <property type="entry name" value="Leucine zipper domain"/>
    <property type="match status" value="1"/>
</dbReference>
<sequence>MTAKINVNAAAAAAAVEENDTQKSGLTLDASGTTEMSRPMQHGTSRPYNQVFLTGNETNNDREEICSRKRNLGIASLDTLINDDDDSTAPHEDEDHGFDSDGSKSRKPGRRPMAEEECDVDEDEDPKVKRKIQNRAAQRAFRERKERYVKELEKKIKYVQDSHIYSTTRLFNENQQLRSIVYTLELEINALKGASVDFMANANIPRMEKRCPGQSWLANIGPIIPLHVINSFPPTPLAPLRIHPSLPSTYHESKIKLKASTTSISEEKKQKKPAEQQMPVALASFVDNSKQVALKPSKITKPNSTPTKRMRISDTESTNQRFTFAITTPATLRADSSNDLARKNTQIEAVQLYPGHSHPANCMFDNNKQTDHMPNVTHSTHSTLITPALSPHYPSSVASSCSGASCTSSPSGEEAGDILEHTPPPPADNMCDDLLLFDHVDDEMENEGLNNILKHFFDPTGNLDLSVFNTQAPNDWEAQ</sequence>
<dbReference type="SMART" id="SM00338">
    <property type="entry name" value="BRLZ"/>
    <property type="match status" value="1"/>
</dbReference>
<feature type="region of interest" description="Disordered" evidence="3">
    <location>
        <begin position="297"/>
        <end position="316"/>
    </location>
</feature>
<feature type="domain" description="BZIP" evidence="4">
    <location>
        <begin position="129"/>
        <end position="144"/>
    </location>
</feature>
<dbReference type="GO" id="GO:0001228">
    <property type="term" value="F:DNA-binding transcription activator activity, RNA polymerase II-specific"/>
    <property type="evidence" value="ECO:0007669"/>
    <property type="project" value="TreeGrafter"/>
</dbReference>
<evidence type="ECO:0000256" key="1">
    <source>
        <dbReference type="ARBA" id="ARBA00004123"/>
    </source>
</evidence>
<dbReference type="Pfam" id="PF00170">
    <property type="entry name" value="bZIP_1"/>
    <property type="match status" value="1"/>
</dbReference>
<dbReference type="EMBL" id="DF836640">
    <property type="protein sequence ID" value="GAN10402.1"/>
    <property type="molecule type" value="Genomic_DNA"/>
</dbReference>
<feature type="compositionally biased region" description="Polar residues" evidence="3">
    <location>
        <begin position="22"/>
        <end position="49"/>
    </location>
</feature>
<dbReference type="PROSITE" id="PS00036">
    <property type="entry name" value="BZIP_BASIC"/>
    <property type="match status" value="1"/>
</dbReference>
<evidence type="ECO:0000256" key="3">
    <source>
        <dbReference type="SAM" id="MobiDB-lite"/>
    </source>
</evidence>
<dbReference type="STRING" id="91626.A0A0C9N2Z5"/>